<gene>
    <name evidence="9" type="ORF">TQ33_0317</name>
</gene>
<evidence type="ECO:0000256" key="4">
    <source>
        <dbReference type="ARBA" id="ARBA00022692"/>
    </source>
</evidence>
<keyword evidence="4 7" id="KW-0812">Transmembrane</keyword>
<dbReference type="InterPro" id="IPR036259">
    <property type="entry name" value="MFS_trans_sf"/>
</dbReference>
<dbReference type="STRING" id="914150.TQ33_0317"/>
<keyword evidence="2" id="KW-0813">Transport</keyword>
<proteinExistence type="predicted"/>
<feature type="transmembrane region" description="Helical" evidence="7">
    <location>
        <begin position="268"/>
        <end position="287"/>
    </location>
</feature>
<dbReference type="CDD" id="cd06173">
    <property type="entry name" value="MFS_MefA_like"/>
    <property type="match status" value="1"/>
</dbReference>
<feature type="transmembrane region" description="Helical" evidence="7">
    <location>
        <begin position="334"/>
        <end position="357"/>
    </location>
</feature>
<dbReference type="RefSeq" id="WP_046560505.1">
    <property type="nucleotide sequence ID" value="NZ_CP010975.1"/>
</dbReference>
<dbReference type="PANTHER" id="PTHR43266:SF2">
    <property type="entry name" value="MAJOR FACILITATOR SUPERFAMILY (MFS) PROFILE DOMAIN-CONTAINING PROTEIN"/>
    <property type="match status" value="1"/>
</dbReference>
<keyword evidence="3" id="KW-1003">Cell membrane</keyword>
<dbReference type="OrthoDB" id="9803968at2"/>
<dbReference type="KEGG" id="kge:TQ33_0317"/>
<keyword evidence="9" id="KW-0808">Transferase</keyword>
<dbReference type="SMART" id="SM00563">
    <property type="entry name" value="PlsC"/>
    <property type="match status" value="1"/>
</dbReference>
<dbReference type="Proteomes" id="UP000034071">
    <property type="component" value="Chromosome"/>
</dbReference>
<dbReference type="GO" id="GO:0016746">
    <property type="term" value="F:acyltransferase activity"/>
    <property type="evidence" value="ECO:0007669"/>
    <property type="project" value="UniProtKB-KW"/>
</dbReference>
<keyword evidence="10" id="KW-1185">Reference proteome</keyword>
<feature type="transmembrane region" description="Helical" evidence="7">
    <location>
        <begin position="149"/>
        <end position="169"/>
    </location>
</feature>
<feature type="transmembrane region" description="Helical" evidence="7">
    <location>
        <begin position="53"/>
        <end position="77"/>
    </location>
</feature>
<dbReference type="HOGENOM" id="CLU_029603_0_0_6"/>
<organism evidence="9 10">
    <name type="scientific">Kangiella geojedonensis</name>
    <dbReference type="NCBI Taxonomy" id="914150"/>
    <lineage>
        <taxon>Bacteria</taxon>
        <taxon>Pseudomonadati</taxon>
        <taxon>Pseudomonadota</taxon>
        <taxon>Gammaproteobacteria</taxon>
        <taxon>Kangiellales</taxon>
        <taxon>Kangiellaceae</taxon>
        <taxon>Kangiella</taxon>
    </lineage>
</organism>
<protein>
    <submittedName>
        <fullName evidence="9">1-acyl-sn-glycerol-3-phosphate acyltransferase</fullName>
    </submittedName>
</protein>
<evidence type="ECO:0000313" key="9">
    <source>
        <dbReference type="EMBL" id="AKE51305.1"/>
    </source>
</evidence>
<dbReference type="CDD" id="cd07989">
    <property type="entry name" value="LPLAT_AGPAT-like"/>
    <property type="match status" value="1"/>
</dbReference>
<evidence type="ECO:0000256" key="5">
    <source>
        <dbReference type="ARBA" id="ARBA00022989"/>
    </source>
</evidence>
<keyword evidence="5 7" id="KW-1133">Transmembrane helix</keyword>
<evidence type="ECO:0000256" key="1">
    <source>
        <dbReference type="ARBA" id="ARBA00004651"/>
    </source>
</evidence>
<dbReference type="EMBL" id="CP010975">
    <property type="protein sequence ID" value="AKE51305.1"/>
    <property type="molecule type" value="Genomic_DNA"/>
</dbReference>
<keyword evidence="9" id="KW-0012">Acyltransferase</keyword>
<feature type="domain" description="Phospholipid/glycerol acyltransferase" evidence="8">
    <location>
        <begin position="456"/>
        <end position="572"/>
    </location>
</feature>
<keyword evidence="6 7" id="KW-0472">Membrane</keyword>
<dbReference type="AlphaFoldDB" id="A0A0F6TP76"/>
<evidence type="ECO:0000256" key="6">
    <source>
        <dbReference type="ARBA" id="ARBA00023136"/>
    </source>
</evidence>
<feature type="transmembrane region" description="Helical" evidence="7">
    <location>
        <begin position="12"/>
        <end position="41"/>
    </location>
</feature>
<dbReference type="GO" id="GO:0022857">
    <property type="term" value="F:transmembrane transporter activity"/>
    <property type="evidence" value="ECO:0007669"/>
    <property type="project" value="InterPro"/>
</dbReference>
<dbReference type="SUPFAM" id="SSF103473">
    <property type="entry name" value="MFS general substrate transporter"/>
    <property type="match status" value="1"/>
</dbReference>
<dbReference type="Pfam" id="PF07690">
    <property type="entry name" value="MFS_1"/>
    <property type="match status" value="1"/>
</dbReference>
<evidence type="ECO:0000313" key="10">
    <source>
        <dbReference type="Proteomes" id="UP000034071"/>
    </source>
</evidence>
<sequence length="626" mass="69371">MAQNQFSLFKQKFFSSFFITQALGALNDNIFKSALLIFIAFRAGDELGLNSDLLNNIAAGLFIIPFFLFSATAGQIAEKYEKSALIRKIKVLEIVIMALAVLGFFLNNIWFLLGILFLMGFQSSLFGPIKYSILPQHLSDKELLGGNGLVEMGTFLSIIIGTVIGGVLIGFDELGVRILSVLLLVVSACGYLASRRIPETPSAQPYLKINWNPITETWRTFQYARANRVVFLSILGISWFWFYGAVFLTQIPNFTKVSLNGNENVATMILATFSVGIGVGSALCEFLSGRKVELGLVPFGAIGMTWFALDIYFANPTSSYIGELGPSAFLSQDGAVRTLLNCAFVGIFGGFYIVPLYALVQERCDKSHLSRVIAGNNILNAFFMVIAAALAAVCLGNGMTIPQFFMLTAILNAVVAIYIFSLIPEFLMRFLIWILINTIYRVKKTGLENVPEEGACVVVCNHVSYVDALIIGGTVRRPIRFVMYHKIFKVPVLSFIFRTAKAIPIAGHKEDPELLNEAMYSIAEALDQGEVVCIFPEGKLTSDGDMNEFKSGIERIIEKTPVPVVPMALQGLWHSLFSRKKVNKFIDRLKRLRTKVTLVVAEPISPDEANREHLYTVVKELRDDKP</sequence>
<dbReference type="PATRIC" id="fig|914150.5.peg.323"/>
<evidence type="ECO:0000256" key="7">
    <source>
        <dbReference type="SAM" id="Phobius"/>
    </source>
</evidence>
<evidence type="ECO:0000256" key="3">
    <source>
        <dbReference type="ARBA" id="ARBA00022475"/>
    </source>
</evidence>
<dbReference type="Pfam" id="PF01553">
    <property type="entry name" value="Acyltransferase"/>
    <property type="match status" value="1"/>
</dbReference>
<dbReference type="PANTHER" id="PTHR43266">
    <property type="entry name" value="MACROLIDE-EFFLUX PROTEIN"/>
    <property type="match status" value="1"/>
</dbReference>
<dbReference type="Gene3D" id="1.20.1250.20">
    <property type="entry name" value="MFS general substrate transporter like domains"/>
    <property type="match status" value="1"/>
</dbReference>
<feature type="transmembrane region" description="Helical" evidence="7">
    <location>
        <begin position="294"/>
        <end position="314"/>
    </location>
</feature>
<feature type="transmembrane region" description="Helical" evidence="7">
    <location>
        <begin position="378"/>
        <end position="398"/>
    </location>
</feature>
<comment type="subcellular location">
    <subcellularLocation>
        <location evidence="1">Cell membrane</location>
        <topology evidence="1">Multi-pass membrane protein</topology>
    </subcellularLocation>
</comment>
<reference evidence="9 10" key="1">
    <citation type="submission" date="2015-02" db="EMBL/GenBank/DDBJ databases">
        <title>Complete genome sequence of Kangiella geojedonensis strain YCS-5T.</title>
        <authorList>
            <person name="Kim K.M."/>
        </authorList>
    </citation>
    <scope>NUCLEOTIDE SEQUENCE [LARGE SCALE GENOMIC DNA]</scope>
    <source>
        <strain evidence="9 10">YCS-5</strain>
    </source>
</reference>
<evidence type="ECO:0000256" key="2">
    <source>
        <dbReference type="ARBA" id="ARBA00022448"/>
    </source>
</evidence>
<dbReference type="GO" id="GO:0005886">
    <property type="term" value="C:plasma membrane"/>
    <property type="evidence" value="ECO:0007669"/>
    <property type="project" value="UniProtKB-SubCell"/>
</dbReference>
<evidence type="ECO:0000259" key="8">
    <source>
        <dbReference type="SMART" id="SM00563"/>
    </source>
</evidence>
<dbReference type="InterPro" id="IPR002123">
    <property type="entry name" value="Plipid/glycerol_acylTrfase"/>
</dbReference>
<accession>A0A0F6TP76</accession>
<dbReference type="SUPFAM" id="SSF69593">
    <property type="entry name" value="Glycerol-3-phosphate (1)-acyltransferase"/>
    <property type="match status" value="1"/>
</dbReference>
<dbReference type="InterPro" id="IPR011701">
    <property type="entry name" value="MFS"/>
</dbReference>
<name>A0A0F6TP76_9GAMM</name>
<feature type="transmembrane region" description="Helical" evidence="7">
    <location>
        <begin position="229"/>
        <end position="248"/>
    </location>
</feature>